<dbReference type="InterPro" id="IPR005031">
    <property type="entry name" value="COQ10_START"/>
</dbReference>
<dbReference type="Pfam" id="PF03364">
    <property type="entry name" value="Polyketide_cyc"/>
    <property type="match status" value="1"/>
</dbReference>
<accession>W7TTP4</accession>
<feature type="domain" description="Coenzyme Q-binding protein COQ10 START" evidence="1">
    <location>
        <begin position="232"/>
        <end position="388"/>
    </location>
</feature>
<keyword evidence="3" id="KW-1185">Reference proteome</keyword>
<protein>
    <submittedName>
        <fullName evidence="2">START-like domain protein</fullName>
    </submittedName>
</protein>
<sequence>MAPALELHQAHRMYRNQGKRDSEAYPPSSRELVLKLQGEGSISSPIPSSVPRRACTGCAHSCLSRQRHYREALLKKAAQPLGCVCKSDTLCHKRSKSSMNSSARAAPSVFFAAAATFVCCCSLASATYTSESSSFFYPSLPSSALAAFLPSSLPPAAPRRRRRVLSSSSSPSAFSNSVFARQSAASQRTGSLEMISSMFRWRGGKNEDEEEVLVNIESPSANVRRISSSIVVNRPLSDVWKILTDYNNLSEYVPNLTQSRLVATPPGWEARGKNKEVRLFQEGAQTIVGFNFKASLTMDMEEVFEAEDEKLGQRRIKFRLVDSAMFSDFSGEWRLQCYSRMRTACENEEWTYSTKLFYMVNVKPKGPVPVGALEWRIKEDVPTNLRAVKVASEKLPWDCEQDQAALAALAAGRREQQARMTVAQDWMSDETLGAYIGDLQGGGGGGVDSKGVLRVGVGSGGSSGGREGGRGVNSRAWSPYSYQKGRNETESGSMLDRLFFR</sequence>
<organism evidence="2 3">
    <name type="scientific">Nannochloropsis gaditana</name>
    <dbReference type="NCBI Taxonomy" id="72520"/>
    <lineage>
        <taxon>Eukaryota</taxon>
        <taxon>Sar</taxon>
        <taxon>Stramenopiles</taxon>
        <taxon>Ochrophyta</taxon>
        <taxon>Eustigmatophyceae</taxon>
        <taxon>Eustigmatales</taxon>
        <taxon>Monodopsidaceae</taxon>
        <taxon>Nannochloropsis</taxon>
    </lineage>
</organism>
<dbReference type="EMBL" id="AZIL01000565">
    <property type="protein sequence ID" value="EWM26918.1"/>
    <property type="molecule type" value="Genomic_DNA"/>
</dbReference>
<reference evidence="2 3" key="1">
    <citation type="journal article" date="2014" name="Mol. Plant">
        <title>Chromosome Scale Genome Assembly and Transcriptome Profiling of Nannochloropsis gaditana in Nitrogen Depletion.</title>
        <authorList>
            <person name="Corteggiani Carpinelli E."/>
            <person name="Telatin A."/>
            <person name="Vitulo N."/>
            <person name="Forcato C."/>
            <person name="D'Angelo M."/>
            <person name="Schiavon R."/>
            <person name="Vezzi A."/>
            <person name="Giacometti G.M."/>
            <person name="Morosinotto T."/>
            <person name="Valle G."/>
        </authorList>
    </citation>
    <scope>NUCLEOTIDE SEQUENCE [LARGE SCALE GENOMIC DNA]</scope>
    <source>
        <strain evidence="2 3">B-31</strain>
    </source>
</reference>
<dbReference type="Proteomes" id="UP000019335">
    <property type="component" value="Chromosome 7"/>
</dbReference>
<evidence type="ECO:0000313" key="3">
    <source>
        <dbReference type="Proteomes" id="UP000019335"/>
    </source>
</evidence>
<evidence type="ECO:0000259" key="1">
    <source>
        <dbReference type="Pfam" id="PF03364"/>
    </source>
</evidence>
<gene>
    <name evidence="2" type="ORF">Naga_100284g2</name>
</gene>
<dbReference type="AlphaFoldDB" id="W7TTP4"/>
<dbReference type="PANTHER" id="PTHR34060">
    <property type="entry name" value="POLYKETIDE CYCLASE / DEHYDRASE AND LIPID TRANSPORT PROTEIN"/>
    <property type="match status" value="1"/>
</dbReference>
<proteinExistence type="predicted"/>
<dbReference type="SUPFAM" id="SSF55961">
    <property type="entry name" value="Bet v1-like"/>
    <property type="match status" value="1"/>
</dbReference>
<dbReference type="PANTHER" id="PTHR34060:SF1">
    <property type="entry name" value="POLYKETIDE CYCLASE _ DEHYDRASE AND LIPID TRANSPORT PROTEIN"/>
    <property type="match status" value="1"/>
</dbReference>
<evidence type="ECO:0000313" key="2">
    <source>
        <dbReference type="EMBL" id="EWM26918.1"/>
    </source>
</evidence>
<name>W7TTP4_9STRA</name>
<dbReference type="InterPro" id="IPR023393">
    <property type="entry name" value="START-like_dom_sf"/>
</dbReference>
<dbReference type="Gene3D" id="3.30.530.20">
    <property type="match status" value="1"/>
</dbReference>
<comment type="caution">
    <text evidence="2">The sequence shown here is derived from an EMBL/GenBank/DDBJ whole genome shotgun (WGS) entry which is preliminary data.</text>
</comment>
<dbReference type="OrthoDB" id="5732at2759"/>